<feature type="compositionally biased region" description="Basic and acidic residues" evidence="1">
    <location>
        <begin position="30"/>
        <end position="41"/>
    </location>
</feature>
<reference evidence="2 3" key="1">
    <citation type="submission" date="2019-01" db="EMBL/GenBank/DDBJ databases">
        <title>A draft genome assembly of the solar-powered sea slug Elysia chlorotica.</title>
        <authorList>
            <person name="Cai H."/>
            <person name="Li Q."/>
            <person name="Fang X."/>
            <person name="Li J."/>
            <person name="Curtis N.E."/>
            <person name="Altenburger A."/>
            <person name="Shibata T."/>
            <person name="Feng M."/>
            <person name="Maeda T."/>
            <person name="Schwartz J.A."/>
            <person name="Shigenobu S."/>
            <person name="Lundholm N."/>
            <person name="Nishiyama T."/>
            <person name="Yang H."/>
            <person name="Hasebe M."/>
            <person name="Li S."/>
            <person name="Pierce S.K."/>
            <person name="Wang J."/>
        </authorList>
    </citation>
    <scope>NUCLEOTIDE SEQUENCE [LARGE SCALE GENOMIC DNA]</scope>
    <source>
        <strain evidence="2">EC2010</strain>
        <tissue evidence="2">Whole organism of an adult</tissue>
    </source>
</reference>
<evidence type="ECO:0000313" key="2">
    <source>
        <dbReference type="EMBL" id="RUS88240.1"/>
    </source>
</evidence>
<feature type="compositionally biased region" description="Low complexity" evidence="1">
    <location>
        <begin position="144"/>
        <end position="154"/>
    </location>
</feature>
<name>A0A433U358_ELYCH</name>
<dbReference type="Proteomes" id="UP000271974">
    <property type="component" value="Unassembled WGS sequence"/>
</dbReference>
<comment type="caution">
    <text evidence="2">The sequence shown here is derived from an EMBL/GenBank/DDBJ whole genome shotgun (WGS) entry which is preliminary data.</text>
</comment>
<gene>
    <name evidence="2" type="ORF">EGW08_004006</name>
</gene>
<proteinExistence type="predicted"/>
<accession>A0A433U358</accession>
<keyword evidence="3" id="KW-1185">Reference proteome</keyword>
<feature type="compositionally biased region" description="Basic and acidic residues" evidence="1">
    <location>
        <begin position="113"/>
        <end position="131"/>
    </location>
</feature>
<evidence type="ECO:0000256" key="1">
    <source>
        <dbReference type="SAM" id="MobiDB-lite"/>
    </source>
</evidence>
<dbReference type="EMBL" id="RQTK01000089">
    <property type="protein sequence ID" value="RUS88240.1"/>
    <property type="molecule type" value="Genomic_DNA"/>
</dbReference>
<organism evidence="2 3">
    <name type="scientific">Elysia chlorotica</name>
    <name type="common">Eastern emerald elysia</name>
    <name type="synonym">Sea slug</name>
    <dbReference type="NCBI Taxonomy" id="188477"/>
    <lineage>
        <taxon>Eukaryota</taxon>
        <taxon>Metazoa</taxon>
        <taxon>Spiralia</taxon>
        <taxon>Lophotrochozoa</taxon>
        <taxon>Mollusca</taxon>
        <taxon>Gastropoda</taxon>
        <taxon>Heterobranchia</taxon>
        <taxon>Euthyneura</taxon>
        <taxon>Panpulmonata</taxon>
        <taxon>Sacoglossa</taxon>
        <taxon>Placobranchoidea</taxon>
        <taxon>Plakobranchidae</taxon>
        <taxon>Elysia</taxon>
    </lineage>
</organism>
<feature type="region of interest" description="Disordered" evidence="1">
    <location>
        <begin position="1"/>
        <end position="154"/>
    </location>
</feature>
<sequence>QSVSNGQTREQRQASAGARSLLANVSIDSNLDRSLDTDRSVSLDLGDLNTPRTGRHSALHPSHPDYLEVESVTSGQPSRFASPQSGRLTAGSEHRDGGDRAGLEPLMPAILKPTKERDTALSKAQERGDRTPRRKKMTSPTEPSPQMHPQHPHH</sequence>
<feature type="compositionally biased region" description="Basic and acidic residues" evidence="1">
    <location>
        <begin position="92"/>
        <end position="102"/>
    </location>
</feature>
<dbReference type="OrthoDB" id="2125658at2759"/>
<feature type="non-terminal residue" evidence="2">
    <location>
        <position position="154"/>
    </location>
</feature>
<dbReference type="STRING" id="188477.A0A433U358"/>
<protein>
    <submittedName>
        <fullName evidence="2">Uncharacterized protein</fullName>
    </submittedName>
</protein>
<feature type="non-terminal residue" evidence="2">
    <location>
        <position position="1"/>
    </location>
</feature>
<dbReference type="AlphaFoldDB" id="A0A433U358"/>
<evidence type="ECO:0000313" key="3">
    <source>
        <dbReference type="Proteomes" id="UP000271974"/>
    </source>
</evidence>
<feature type="compositionally biased region" description="Polar residues" evidence="1">
    <location>
        <begin position="71"/>
        <end position="87"/>
    </location>
</feature>